<dbReference type="EMBL" id="JAMYWD010000012">
    <property type="protein sequence ID" value="KAJ4950601.1"/>
    <property type="molecule type" value="Genomic_DNA"/>
</dbReference>
<evidence type="ECO:0000313" key="1">
    <source>
        <dbReference type="EMBL" id="KAJ4950601.1"/>
    </source>
</evidence>
<accession>A0A9Q0GMI9</accession>
<evidence type="ECO:0000313" key="2">
    <source>
        <dbReference type="Proteomes" id="UP001141806"/>
    </source>
</evidence>
<sequence>MKRLRITLSQTRKSAELHDSKHQKLPVYWNYDKQSSEHTEFQAFRPRIKELNSIFSKLRNIQNKFSPLLHQFPQICEFTLEKTHFIFFPVKLLHRPKRRSIIIKKQRILFPE</sequence>
<organism evidence="1 2">
    <name type="scientific">Protea cynaroides</name>
    <dbReference type="NCBI Taxonomy" id="273540"/>
    <lineage>
        <taxon>Eukaryota</taxon>
        <taxon>Viridiplantae</taxon>
        <taxon>Streptophyta</taxon>
        <taxon>Embryophyta</taxon>
        <taxon>Tracheophyta</taxon>
        <taxon>Spermatophyta</taxon>
        <taxon>Magnoliopsida</taxon>
        <taxon>Proteales</taxon>
        <taxon>Proteaceae</taxon>
        <taxon>Protea</taxon>
    </lineage>
</organism>
<keyword evidence="2" id="KW-1185">Reference proteome</keyword>
<name>A0A9Q0GMI9_9MAGN</name>
<comment type="caution">
    <text evidence="1">The sequence shown here is derived from an EMBL/GenBank/DDBJ whole genome shotgun (WGS) entry which is preliminary data.</text>
</comment>
<dbReference type="AlphaFoldDB" id="A0A9Q0GMI9"/>
<reference evidence="1" key="1">
    <citation type="journal article" date="2023" name="Plant J.">
        <title>The genome of the king protea, Protea cynaroides.</title>
        <authorList>
            <person name="Chang J."/>
            <person name="Duong T.A."/>
            <person name="Schoeman C."/>
            <person name="Ma X."/>
            <person name="Roodt D."/>
            <person name="Barker N."/>
            <person name="Li Z."/>
            <person name="Van de Peer Y."/>
            <person name="Mizrachi E."/>
        </authorList>
    </citation>
    <scope>NUCLEOTIDE SEQUENCE</scope>
    <source>
        <tissue evidence="1">Young leaves</tissue>
    </source>
</reference>
<protein>
    <submittedName>
        <fullName evidence="1">Uncharacterized protein</fullName>
    </submittedName>
</protein>
<proteinExistence type="predicted"/>
<gene>
    <name evidence="1" type="ORF">NE237_027433</name>
</gene>
<dbReference type="Proteomes" id="UP001141806">
    <property type="component" value="Unassembled WGS sequence"/>
</dbReference>